<accession>A0ABV8IHP3</accession>
<dbReference type="InterPro" id="IPR006597">
    <property type="entry name" value="Sel1-like"/>
</dbReference>
<dbReference type="InterPro" id="IPR011990">
    <property type="entry name" value="TPR-like_helical_dom_sf"/>
</dbReference>
<gene>
    <name evidence="2" type="ORF">ACFO0C_01975</name>
</gene>
<dbReference type="InterPro" id="IPR050767">
    <property type="entry name" value="Sel1_AlgK"/>
</dbReference>
<evidence type="ECO:0000256" key="1">
    <source>
        <dbReference type="SAM" id="MobiDB-lite"/>
    </source>
</evidence>
<reference evidence="3" key="1">
    <citation type="journal article" date="2019" name="Int. J. Syst. Evol. Microbiol.">
        <title>The Global Catalogue of Microorganisms (GCM) 10K type strain sequencing project: providing services to taxonomists for standard genome sequencing and annotation.</title>
        <authorList>
            <consortium name="The Broad Institute Genomics Platform"/>
            <consortium name="The Broad Institute Genome Sequencing Center for Infectious Disease"/>
            <person name="Wu L."/>
            <person name="Ma J."/>
        </authorList>
    </citation>
    <scope>NUCLEOTIDE SEQUENCE [LARGE SCALE GENOMIC DNA]</scope>
    <source>
        <strain evidence="3">TBRC 5832</strain>
    </source>
</reference>
<evidence type="ECO:0000313" key="2">
    <source>
        <dbReference type="EMBL" id="MFC4063682.1"/>
    </source>
</evidence>
<dbReference type="SUPFAM" id="SSF81901">
    <property type="entry name" value="HCP-like"/>
    <property type="match status" value="3"/>
</dbReference>
<evidence type="ECO:0000313" key="3">
    <source>
        <dbReference type="Proteomes" id="UP001595867"/>
    </source>
</evidence>
<dbReference type="Proteomes" id="UP001595867">
    <property type="component" value="Unassembled WGS sequence"/>
</dbReference>
<keyword evidence="3" id="KW-1185">Reference proteome</keyword>
<dbReference type="InterPro" id="IPR019734">
    <property type="entry name" value="TPR_rpt"/>
</dbReference>
<sequence>MSADESRPSSSRRPRAVEKKVLPTGPARDLRDAVYRLYAEADRPQLAELAQQIAKDNEDDFPGSPGKDLIGKIISGDGLASQHDAVTVAVALARAAGRRNTVPIADQVRRLWIAAATAEPPPPAQRLGRPVNDCDPLALEVHRAIQIPDVSAPVDPLPRYVPRSHDLLLREVADQVLGDGSSRLVTLVGGSSTGKTRACWELARYLDQRQPGRWRVWHPYDPTRPQAAVADLKQVGPQTVMWLNEAQHYLMPTDPALGERLAAGLRTLLQDSGRAPVLVLATLWPQHWDTLTVRPGTGQPDPHAQARELVVGTAVPIADTFTPEQVAGLAAAGADARLRYAAVHVEDGRITQYLAGAPELQTRYRTVDPAARALIQVAMDARRLGHPLAIARTLLERAAPGYLDDHDWDGLGADWLEQALADTARPCKGARGPLTRIRSRPGGHTPDGGQYYRLADYLEQAGRTERAGVYPPDSLWHAFAITVTDPDLLRTLGDQAERRGRYEHAIWLYRRAADRGDTHALRRLAARREKAGDAAGAEVLYRQAADHGDTHALRQLAARWERSGETNRAEALATLAADQGDTHALQTLAWRREQAGDTTGAEALAVRAADHGDAFALRMLAVLQEQNGDPVRAEILFRRAADYGDTFALQALAARREQAGNTRDAEALAMRAADHGDTFALQTLAGLRERAGDTTGAEILYRQAADRGDTFALRQLARLREGAGDTIGAEILYRQATDRGDTLAPWELARLKERAGDTTGAEILYRQAIEQGDTFALRQLARLREQDGDSAGAEVLYRRAADHGDTHALRQLAARRERAGDTTGAETLAVRAADHGDTNALQELARLRERAGDTTSAEILYHRAADHGDTFALQQLARLRERAGDTTTAEALYRRATDHGDTRALQQLARLRERAGDTAAAERVRRFGLTGAGVIAHPFDFESPPPGIA</sequence>
<organism evidence="2 3">
    <name type="scientific">Actinoplanes subglobosus</name>
    <dbReference type="NCBI Taxonomy" id="1547892"/>
    <lineage>
        <taxon>Bacteria</taxon>
        <taxon>Bacillati</taxon>
        <taxon>Actinomycetota</taxon>
        <taxon>Actinomycetes</taxon>
        <taxon>Micromonosporales</taxon>
        <taxon>Micromonosporaceae</taxon>
        <taxon>Actinoplanes</taxon>
    </lineage>
</organism>
<name>A0ABV8IHP3_9ACTN</name>
<dbReference type="PANTHER" id="PTHR11102">
    <property type="entry name" value="SEL-1-LIKE PROTEIN"/>
    <property type="match status" value="1"/>
</dbReference>
<dbReference type="EMBL" id="JBHSBL010000002">
    <property type="protein sequence ID" value="MFC4063682.1"/>
    <property type="molecule type" value="Genomic_DNA"/>
</dbReference>
<dbReference type="RefSeq" id="WP_378064719.1">
    <property type="nucleotide sequence ID" value="NZ_JBHSBL010000002.1"/>
</dbReference>
<dbReference type="PANTHER" id="PTHR11102:SF160">
    <property type="entry name" value="ERAD-ASSOCIATED E3 UBIQUITIN-PROTEIN LIGASE COMPONENT HRD3"/>
    <property type="match status" value="1"/>
</dbReference>
<dbReference type="Gene3D" id="1.25.40.10">
    <property type="entry name" value="Tetratricopeptide repeat domain"/>
    <property type="match status" value="2"/>
</dbReference>
<dbReference type="SMART" id="SM00028">
    <property type="entry name" value="TPR"/>
    <property type="match status" value="5"/>
</dbReference>
<dbReference type="SMART" id="SM00671">
    <property type="entry name" value="SEL1"/>
    <property type="match status" value="9"/>
</dbReference>
<proteinExistence type="predicted"/>
<comment type="caution">
    <text evidence="2">The sequence shown here is derived from an EMBL/GenBank/DDBJ whole genome shotgun (WGS) entry which is preliminary data.</text>
</comment>
<protein>
    <submittedName>
        <fullName evidence="2">Tetratricopeptide repeat protein</fullName>
    </submittedName>
</protein>
<feature type="region of interest" description="Disordered" evidence="1">
    <location>
        <begin position="1"/>
        <end position="25"/>
    </location>
</feature>